<dbReference type="GO" id="GO:0042597">
    <property type="term" value="C:periplasmic space"/>
    <property type="evidence" value="ECO:0007669"/>
    <property type="project" value="InterPro"/>
</dbReference>
<dbReference type="EMBL" id="DTDP01000080">
    <property type="protein sequence ID" value="HGK53747.1"/>
    <property type="molecule type" value="Genomic_DNA"/>
</dbReference>
<dbReference type="Gene3D" id="3.40.50.10070">
    <property type="entry name" value="TolB, N-terminal domain"/>
    <property type="match status" value="1"/>
</dbReference>
<comment type="similarity">
    <text evidence="1">Belongs to the TolB family.</text>
</comment>
<accession>A0A7V4E398</accession>
<reference evidence="3" key="1">
    <citation type="journal article" date="2020" name="mSystems">
        <title>Genome- and Community-Level Interaction Insights into Carbon Utilization and Element Cycling Functions of Hydrothermarchaeota in Hydrothermal Sediment.</title>
        <authorList>
            <person name="Zhou Z."/>
            <person name="Liu Y."/>
            <person name="Xu W."/>
            <person name="Pan J."/>
            <person name="Luo Z.H."/>
            <person name="Li M."/>
        </authorList>
    </citation>
    <scope>NUCLEOTIDE SEQUENCE [LARGE SCALE GENOMIC DNA]</scope>
    <source>
        <strain evidence="3">SpSt-695</strain>
    </source>
</reference>
<evidence type="ECO:0000256" key="1">
    <source>
        <dbReference type="ARBA" id="ARBA00009820"/>
    </source>
</evidence>
<dbReference type="InterPro" id="IPR007195">
    <property type="entry name" value="TolB_N"/>
</dbReference>
<evidence type="ECO:0000259" key="2">
    <source>
        <dbReference type="Pfam" id="PF04052"/>
    </source>
</evidence>
<comment type="caution">
    <text evidence="3">The sequence shown here is derived from an EMBL/GenBank/DDBJ whole genome shotgun (WGS) entry which is preliminary data.</text>
</comment>
<dbReference type="SUPFAM" id="SSF69304">
    <property type="entry name" value="Tricorn protease N-terminal domain"/>
    <property type="match status" value="1"/>
</dbReference>
<dbReference type="Gene3D" id="2.120.10.30">
    <property type="entry name" value="TolB, C-terminal domain"/>
    <property type="match status" value="3"/>
</dbReference>
<dbReference type="InterPro" id="IPR011042">
    <property type="entry name" value="6-blade_b-propeller_TolB-like"/>
</dbReference>
<dbReference type="Pfam" id="PF07676">
    <property type="entry name" value="PD40"/>
    <property type="match status" value="3"/>
</dbReference>
<feature type="domain" description="TolB N-terminal" evidence="2">
    <location>
        <begin position="21"/>
        <end position="121"/>
    </location>
</feature>
<name>A0A7V4E398_UNCW3</name>
<dbReference type="Pfam" id="PF04052">
    <property type="entry name" value="TolB_N"/>
    <property type="match status" value="1"/>
</dbReference>
<protein>
    <recommendedName>
        <fullName evidence="2">TolB N-terminal domain-containing protein</fullName>
    </recommendedName>
</protein>
<dbReference type="GO" id="GO:0015031">
    <property type="term" value="P:protein transport"/>
    <property type="evidence" value="ECO:0007669"/>
    <property type="project" value="InterPro"/>
</dbReference>
<dbReference type="AlphaFoldDB" id="A0A7V4E398"/>
<dbReference type="PANTHER" id="PTHR36842">
    <property type="entry name" value="PROTEIN TOLB HOMOLOG"/>
    <property type="match status" value="1"/>
</dbReference>
<gene>
    <name evidence="3" type="ORF">ENU72_01825</name>
</gene>
<dbReference type="PANTHER" id="PTHR36842:SF1">
    <property type="entry name" value="PROTEIN TOLB"/>
    <property type="match status" value="1"/>
</dbReference>
<evidence type="ECO:0000313" key="3">
    <source>
        <dbReference type="EMBL" id="HGK53747.1"/>
    </source>
</evidence>
<proteinExistence type="inferred from homology"/>
<sequence length="423" mass="48900">MKKIIFIIFPCILFSQGEVYLKLKGGEAKKLDIGIFPFGLFEKISPELKRKLKEVQKVLKDDLEFSLYFRITIPDSNIIEKKHYSDFAFWRNLGCNILLRSETKEKDNTLLVELFDITLEKRIARENFSLLLPERKLAHKIANFVVKKLTGEDGIFETYIVFTFDINEKRELYMMDYDGYNIRKIETEGEKKLFPRVSPCGQKIVYSTYIKKDLMGIYLIDLEKSKISLLISEKKGLNLPGGFFPNSREICITLSKDGDPEIYILNIENRKLKRLTYSPFIDISPSVSSKGNEIAFVSDRLGSPHIFIMDKDGLNLRRITYETSYNTSPNWSPRGDFIAYVALDEEGRNQIYLTDPFGEKTFKLTYEGSNEDPCFSPDGLHIVFVSTREGSYDIYVMNFDGSNVKKLTNIGNCHFPYWSGIPK</sequence>
<dbReference type="InterPro" id="IPR011659">
    <property type="entry name" value="WD40"/>
</dbReference>
<organism evidence="3">
    <name type="scientific">candidate division WOR-3 bacterium</name>
    <dbReference type="NCBI Taxonomy" id="2052148"/>
    <lineage>
        <taxon>Bacteria</taxon>
        <taxon>Bacteria division WOR-3</taxon>
    </lineage>
</organism>
<dbReference type="SUPFAM" id="SSF52964">
    <property type="entry name" value="TolB, N-terminal domain"/>
    <property type="match status" value="1"/>
</dbReference>